<dbReference type="PANTHER" id="PTHR37159">
    <property type="entry name" value="GH11867P"/>
    <property type="match status" value="1"/>
</dbReference>
<evidence type="ECO:0000256" key="1">
    <source>
        <dbReference type="SAM" id="Phobius"/>
    </source>
</evidence>
<dbReference type="EMBL" id="JASPKY010000119">
    <property type="protein sequence ID" value="KAK9732435.1"/>
    <property type="molecule type" value="Genomic_DNA"/>
</dbReference>
<keyword evidence="1" id="KW-1133">Transmembrane helix</keyword>
<keyword evidence="1" id="KW-0472">Membrane</keyword>
<accession>A0AAW1LF32</accession>
<keyword evidence="3" id="KW-1185">Reference proteome</keyword>
<proteinExistence type="predicted"/>
<gene>
    <name evidence="2" type="ORF">QE152_g12881</name>
</gene>
<dbReference type="AlphaFoldDB" id="A0AAW1LF32"/>
<organism evidence="2 3">
    <name type="scientific">Popillia japonica</name>
    <name type="common">Japanese beetle</name>
    <dbReference type="NCBI Taxonomy" id="7064"/>
    <lineage>
        <taxon>Eukaryota</taxon>
        <taxon>Metazoa</taxon>
        <taxon>Ecdysozoa</taxon>
        <taxon>Arthropoda</taxon>
        <taxon>Hexapoda</taxon>
        <taxon>Insecta</taxon>
        <taxon>Pterygota</taxon>
        <taxon>Neoptera</taxon>
        <taxon>Endopterygota</taxon>
        <taxon>Coleoptera</taxon>
        <taxon>Polyphaga</taxon>
        <taxon>Scarabaeiformia</taxon>
        <taxon>Scarabaeidae</taxon>
        <taxon>Rutelinae</taxon>
        <taxon>Popillia</taxon>
    </lineage>
</organism>
<name>A0AAW1LF32_POPJA</name>
<reference evidence="2 3" key="1">
    <citation type="journal article" date="2024" name="BMC Genomics">
        <title>De novo assembly and annotation of Popillia japonica's genome with initial clues to its potential as an invasive pest.</title>
        <authorList>
            <person name="Cucini C."/>
            <person name="Boschi S."/>
            <person name="Funari R."/>
            <person name="Cardaioli E."/>
            <person name="Iannotti N."/>
            <person name="Marturano G."/>
            <person name="Paoli F."/>
            <person name="Bruttini M."/>
            <person name="Carapelli A."/>
            <person name="Frati F."/>
            <person name="Nardi F."/>
        </authorList>
    </citation>
    <scope>NUCLEOTIDE SEQUENCE [LARGE SCALE GENOMIC DNA]</scope>
    <source>
        <strain evidence="2">DMR45628</strain>
    </source>
</reference>
<comment type="caution">
    <text evidence="2">The sequence shown here is derived from an EMBL/GenBank/DDBJ whole genome shotgun (WGS) entry which is preliminary data.</text>
</comment>
<keyword evidence="1" id="KW-0812">Transmembrane</keyword>
<dbReference type="Proteomes" id="UP001458880">
    <property type="component" value="Unassembled WGS sequence"/>
</dbReference>
<evidence type="ECO:0000313" key="2">
    <source>
        <dbReference type="EMBL" id="KAK9732435.1"/>
    </source>
</evidence>
<dbReference type="PANTHER" id="PTHR37159:SF1">
    <property type="entry name" value="GH11867P"/>
    <property type="match status" value="1"/>
</dbReference>
<protein>
    <submittedName>
        <fullName evidence="2">Uncharacterized protein</fullName>
    </submittedName>
</protein>
<evidence type="ECO:0000313" key="3">
    <source>
        <dbReference type="Proteomes" id="UP001458880"/>
    </source>
</evidence>
<sequence>MKEKFCAAEFVDQLLEIGSKTRCDATDKKFNIRQLPPFYDREKLQRGQQFFHKHIWAMFYAKIMGLVTILTVPDLVHILKFTKMSGEPLTAYKRYLSTVFHMYVWYNEDLFNPKSKTWKSMKSKKSN</sequence>
<feature type="transmembrane region" description="Helical" evidence="1">
    <location>
        <begin position="55"/>
        <end position="76"/>
    </location>
</feature>